<accession>A0A918FDU7</accession>
<dbReference type="Gene3D" id="3.40.50.1220">
    <property type="entry name" value="TPP-binding domain"/>
    <property type="match status" value="1"/>
</dbReference>
<sequence>MTVSAQDTVGFLVDHMKSARSDQPREGKPVFWLGAGCSAHDGVPLNAELLRLAMPDDRGTWGSPQYRFDVFCDNLGADRADFLAPHITRPLRPDSPYHGLTRLMRAGYADVVFTFNIDDLLEQAFQAAGLRERVDYEVVLVPELLPDVVARRISPRHGPRLRIVKLHGDHRWGINYMTSTEITRYPEAIRKAVETWSGQPAVVCGYSFFHLNVLEAFSRKGSYMVYANLQFPDAPMVLSLMSARNPKSAWFVDGDLGSFGGFVAALEEGLMP</sequence>
<name>A0A918FDU7_9ACTN</name>
<dbReference type="RefSeq" id="WP_189939674.1">
    <property type="nucleotide sequence ID" value="NZ_BMSX01000011.1"/>
</dbReference>
<evidence type="ECO:0000313" key="2">
    <source>
        <dbReference type="Proteomes" id="UP000658320"/>
    </source>
</evidence>
<dbReference type="AlphaFoldDB" id="A0A918FDU7"/>
<dbReference type="SUPFAM" id="SSF52467">
    <property type="entry name" value="DHS-like NAD/FAD-binding domain"/>
    <property type="match status" value="1"/>
</dbReference>
<keyword evidence="2" id="KW-1185">Reference proteome</keyword>
<dbReference type="Pfam" id="PF13289">
    <property type="entry name" value="SIR2_2"/>
    <property type="match status" value="1"/>
</dbReference>
<dbReference type="EMBL" id="BMSX01000011">
    <property type="protein sequence ID" value="GGR25695.1"/>
    <property type="molecule type" value="Genomic_DNA"/>
</dbReference>
<gene>
    <name evidence="1" type="ORF">GCM10010251_47150</name>
</gene>
<dbReference type="Proteomes" id="UP000658320">
    <property type="component" value="Unassembled WGS sequence"/>
</dbReference>
<reference evidence="1" key="2">
    <citation type="submission" date="2020-09" db="EMBL/GenBank/DDBJ databases">
        <authorList>
            <person name="Sun Q."/>
            <person name="Ohkuma M."/>
        </authorList>
    </citation>
    <scope>NUCLEOTIDE SEQUENCE</scope>
    <source>
        <strain evidence="1">JCM 4346</strain>
    </source>
</reference>
<evidence type="ECO:0008006" key="3">
    <source>
        <dbReference type="Google" id="ProtNLM"/>
    </source>
</evidence>
<comment type="caution">
    <text evidence="1">The sequence shown here is derived from an EMBL/GenBank/DDBJ whole genome shotgun (WGS) entry which is preliminary data.</text>
</comment>
<reference evidence="1" key="1">
    <citation type="journal article" date="2014" name="Int. J. Syst. Evol. Microbiol.">
        <title>Complete genome sequence of Corynebacterium casei LMG S-19264T (=DSM 44701T), isolated from a smear-ripened cheese.</title>
        <authorList>
            <consortium name="US DOE Joint Genome Institute (JGI-PGF)"/>
            <person name="Walter F."/>
            <person name="Albersmeier A."/>
            <person name="Kalinowski J."/>
            <person name="Ruckert C."/>
        </authorList>
    </citation>
    <scope>NUCLEOTIDE SEQUENCE</scope>
    <source>
        <strain evidence="1">JCM 4346</strain>
    </source>
</reference>
<proteinExistence type="predicted"/>
<evidence type="ECO:0000313" key="1">
    <source>
        <dbReference type="EMBL" id="GGR25695.1"/>
    </source>
</evidence>
<organism evidence="1 2">
    <name type="scientific">Streptomyces aurantiogriseus</name>
    <dbReference type="NCBI Taxonomy" id="66870"/>
    <lineage>
        <taxon>Bacteria</taxon>
        <taxon>Bacillati</taxon>
        <taxon>Actinomycetota</taxon>
        <taxon>Actinomycetes</taxon>
        <taxon>Kitasatosporales</taxon>
        <taxon>Streptomycetaceae</taxon>
        <taxon>Streptomyces</taxon>
    </lineage>
</organism>
<protein>
    <recommendedName>
        <fullName evidence="3">SIR2-like domain-containing protein</fullName>
    </recommendedName>
</protein>
<dbReference type="InterPro" id="IPR029035">
    <property type="entry name" value="DHS-like_NAD/FAD-binding_dom"/>
</dbReference>